<organism evidence="4 5">
    <name type="scientific">Desulfomicrobium apsheronum</name>
    <dbReference type="NCBI Taxonomy" id="52560"/>
    <lineage>
        <taxon>Bacteria</taxon>
        <taxon>Pseudomonadati</taxon>
        <taxon>Thermodesulfobacteriota</taxon>
        <taxon>Desulfovibrionia</taxon>
        <taxon>Desulfovibrionales</taxon>
        <taxon>Desulfomicrobiaceae</taxon>
        <taxon>Desulfomicrobium</taxon>
    </lineage>
</organism>
<dbReference type="EMBL" id="FORX01000001">
    <property type="protein sequence ID" value="SFJ00063.1"/>
    <property type="molecule type" value="Genomic_DNA"/>
</dbReference>
<dbReference type="PANTHER" id="PTHR43764">
    <property type="entry name" value="MOLYBDENUM COFACTOR BIOSYNTHESIS"/>
    <property type="match status" value="1"/>
</dbReference>
<dbReference type="SUPFAM" id="SSF53218">
    <property type="entry name" value="Molybdenum cofactor biosynthesis proteins"/>
    <property type="match status" value="1"/>
</dbReference>
<evidence type="ECO:0000313" key="4">
    <source>
        <dbReference type="EMBL" id="SFJ00063.1"/>
    </source>
</evidence>
<keyword evidence="2" id="KW-0501">Molybdenum cofactor biosynthesis</keyword>
<dbReference type="AlphaFoldDB" id="A0A1I3MST0"/>
<dbReference type="Proteomes" id="UP000198635">
    <property type="component" value="Unassembled WGS sequence"/>
</dbReference>
<gene>
    <name evidence="4" type="ORF">SAMN04488082_10167</name>
</gene>
<dbReference type="GO" id="GO:0006777">
    <property type="term" value="P:Mo-molybdopterin cofactor biosynthetic process"/>
    <property type="evidence" value="ECO:0007669"/>
    <property type="project" value="UniProtKB-KW"/>
</dbReference>
<protein>
    <submittedName>
        <fullName evidence="4">Molybdenum cofactor synthesis domain-containing protein</fullName>
    </submittedName>
</protein>
<dbReference type="InterPro" id="IPR036425">
    <property type="entry name" value="MoaB/Mog-like_dom_sf"/>
</dbReference>
<dbReference type="Pfam" id="PF00994">
    <property type="entry name" value="MoCF_biosynth"/>
    <property type="match status" value="1"/>
</dbReference>
<dbReference type="RefSeq" id="WP_092372167.1">
    <property type="nucleotide sequence ID" value="NZ_FORX01000001.1"/>
</dbReference>
<dbReference type="Gene3D" id="3.40.980.10">
    <property type="entry name" value="MoaB/Mog-like domain"/>
    <property type="match status" value="1"/>
</dbReference>
<keyword evidence="5" id="KW-1185">Reference proteome</keyword>
<dbReference type="OrthoDB" id="9784492at2"/>
<evidence type="ECO:0000256" key="1">
    <source>
        <dbReference type="ARBA" id="ARBA00005046"/>
    </source>
</evidence>
<reference evidence="5" key="1">
    <citation type="submission" date="2016-10" db="EMBL/GenBank/DDBJ databases">
        <authorList>
            <person name="Varghese N."/>
            <person name="Submissions S."/>
        </authorList>
    </citation>
    <scope>NUCLEOTIDE SEQUENCE [LARGE SCALE GENOMIC DNA]</scope>
    <source>
        <strain evidence="5">DSM 5918</strain>
    </source>
</reference>
<dbReference type="PANTHER" id="PTHR43764:SF1">
    <property type="entry name" value="MOLYBDOPTERIN MOLYBDOTRANSFERASE"/>
    <property type="match status" value="1"/>
</dbReference>
<comment type="pathway">
    <text evidence="1">Cofactor biosynthesis; molybdopterin biosynthesis.</text>
</comment>
<accession>A0A1I3MST0</accession>
<dbReference type="InterPro" id="IPR001453">
    <property type="entry name" value="MoaB/Mog_dom"/>
</dbReference>
<sequence length="251" mass="27202">MHVTWKDAYTAGTVIIGQGLDHPLIHGWFDADAELRAGDIVHDPNCSVQLENRIRLCREDGLFMPAWVARKEKGVFVPGEFSCTRSRRGFSLAWITLSDKGSRGERVDASGPAIRDAAMEAMEIGLARGMIIPDEPEILKAALVDCCLFQGFDLVFTTGGTGVGPRDITPEVTLPLLDKRLPGFERAMTQTSLAKTPHAMISRAVAGVMGLSLIVNLPGSPKAVRENLHAILPALKHAVEKLQGDPRDCGQ</sequence>
<dbReference type="InterPro" id="IPR051920">
    <property type="entry name" value="MPT_Adenylyltrnsfr/MoaC-Rel"/>
</dbReference>
<evidence type="ECO:0000259" key="3">
    <source>
        <dbReference type="SMART" id="SM00852"/>
    </source>
</evidence>
<dbReference type="CDD" id="cd00886">
    <property type="entry name" value="MogA_MoaB"/>
    <property type="match status" value="1"/>
</dbReference>
<feature type="domain" description="MoaB/Mog" evidence="3">
    <location>
        <begin position="93"/>
        <end position="238"/>
    </location>
</feature>
<dbReference type="SMART" id="SM00852">
    <property type="entry name" value="MoCF_biosynth"/>
    <property type="match status" value="1"/>
</dbReference>
<name>A0A1I3MST0_9BACT</name>
<dbReference type="STRING" id="52560.SAMN04488082_10167"/>
<proteinExistence type="predicted"/>
<dbReference type="NCBIfam" id="TIGR00177">
    <property type="entry name" value="molyb_syn"/>
    <property type="match status" value="1"/>
</dbReference>
<evidence type="ECO:0000256" key="2">
    <source>
        <dbReference type="ARBA" id="ARBA00023150"/>
    </source>
</evidence>
<evidence type="ECO:0000313" key="5">
    <source>
        <dbReference type="Proteomes" id="UP000198635"/>
    </source>
</evidence>